<accession>A0ACC1SPG7</accession>
<dbReference type="EMBL" id="JANHOG010001110">
    <property type="protein sequence ID" value="KAJ3543850.1"/>
    <property type="molecule type" value="Genomic_DNA"/>
</dbReference>
<evidence type="ECO:0000313" key="1">
    <source>
        <dbReference type="EMBL" id="KAJ3543850.1"/>
    </source>
</evidence>
<evidence type="ECO:0000313" key="2">
    <source>
        <dbReference type="Proteomes" id="UP001148662"/>
    </source>
</evidence>
<protein>
    <submittedName>
        <fullName evidence="1">Uncharacterized protein</fullName>
    </submittedName>
</protein>
<gene>
    <name evidence="1" type="ORF">NM688_g5812</name>
</gene>
<organism evidence="1 2">
    <name type="scientific">Phlebia brevispora</name>
    <dbReference type="NCBI Taxonomy" id="194682"/>
    <lineage>
        <taxon>Eukaryota</taxon>
        <taxon>Fungi</taxon>
        <taxon>Dikarya</taxon>
        <taxon>Basidiomycota</taxon>
        <taxon>Agaricomycotina</taxon>
        <taxon>Agaricomycetes</taxon>
        <taxon>Polyporales</taxon>
        <taxon>Meruliaceae</taxon>
        <taxon>Phlebia</taxon>
    </lineage>
</organism>
<name>A0ACC1SPG7_9APHY</name>
<keyword evidence="2" id="KW-1185">Reference proteome</keyword>
<dbReference type="Proteomes" id="UP001148662">
    <property type="component" value="Unassembled WGS sequence"/>
</dbReference>
<proteinExistence type="predicted"/>
<comment type="caution">
    <text evidence="1">The sequence shown here is derived from an EMBL/GenBank/DDBJ whole genome shotgun (WGS) entry which is preliminary data.</text>
</comment>
<reference evidence="1" key="1">
    <citation type="submission" date="2022-07" db="EMBL/GenBank/DDBJ databases">
        <title>Genome Sequence of Phlebia brevispora.</title>
        <authorList>
            <person name="Buettner E."/>
        </authorList>
    </citation>
    <scope>NUCLEOTIDE SEQUENCE</scope>
    <source>
        <strain evidence="1">MPL23</strain>
    </source>
</reference>
<sequence>MGSRRGTCTGRRRSLSQVYPIPPHCPHSGTPDGACKGAVELDETELVLETLVVELPDWAIKSEWRMGVQDTEGEEESSPA</sequence>